<feature type="compositionally biased region" description="Polar residues" evidence="2">
    <location>
        <begin position="54"/>
        <end position="68"/>
    </location>
</feature>
<dbReference type="Gene3D" id="3.30.40.10">
    <property type="entry name" value="Zinc/RING finger domain, C3HC4 (zinc finger)"/>
    <property type="match status" value="1"/>
</dbReference>
<dbReference type="EMBL" id="CAJNNV010011552">
    <property type="protein sequence ID" value="CAE8599862.1"/>
    <property type="molecule type" value="Genomic_DNA"/>
</dbReference>
<dbReference type="InterPro" id="IPR013083">
    <property type="entry name" value="Znf_RING/FYVE/PHD"/>
</dbReference>
<feature type="domain" description="RING-type" evidence="3">
    <location>
        <begin position="180"/>
        <end position="236"/>
    </location>
</feature>
<dbReference type="PROSITE" id="PS50089">
    <property type="entry name" value="ZF_RING_2"/>
    <property type="match status" value="1"/>
</dbReference>
<keyword evidence="1" id="KW-0862">Zinc</keyword>
<comment type="caution">
    <text evidence="4">The sequence shown here is derived from an EMBL/GenBank/DDBJ whole genome shotgun (WGS) entry which is preliminary data.</text>
</comment>
<name>A0A813EQ61_POLGL</name>
<dbReference type="SUPFAM" id="SSF57850">
    <property type="entry name" value="RING/U-box"/>
    <property type="match status" value="1"/>
</dbReference>
<gene>
    <name evidence="4" type="ORF">PGLA1383_LOCUS18204</name>
</gene>
<accession>A0A813EQ61</accession>
<feature type="region of interest" description="Disordered" evidence="2">
    <location>
        <begin position="110"/>
        <end position="140"/>
    </location>
</feature>
<feature type="region of interest" description="Disordered" evidence="2">
    <location>
        <begin position="50"/>
        <end position="74"/>
    </location>
</feature>
<evidence type="ECO:0000259" key="3">
    <source>
        <dbReference type="PROSITE" id="PS50089"/>
    </source>
</evidence>
<dbReference type="AlphaFoldDB" id="A0A813EQ61"/>
<organism evidence="4 5">
    <name type="scientific">Polarella glacialis</name>
    <name type="common">Dinoflagellate</name>
    <dbReference type="NCBI Taxonomy" id="89957"/>
    <lineage>
        <taxon>Eukaryota</taxon>
        <taxon>Sar</taxon>
        <taxon>Alveolata</taxon>
        <taxon>Dinophyceae</taxon>
        <taxon>Suessiales</taxon>
        <taxon>Suessiaceae</taxon>
        <taxon>Polarella</taxon>
    </lineage>
</organism>
<dbReference type="Proteomes" id="UP000654075">
    <property type="component" value="Unassembled WGS sequence"/>
</dbReference>
<evidence type="ECO:0000256" key="2">
    <source>
        <dbReference type="SAM" id="MobiDB-lite"/>
    </source>
</evidence>
<reference evidence="4" key="1">
    <citation type="submission" date="2021-02" db="EMBL/GenBank/DDBJ databases">
        <authorList>
            <person name="Dougan E. K."/>
            <person name="Rhodes N."/>
            <person name="Thang M."/>
            <person name="Chan C."/>
        </authorList>
    </citation>
    <scope>NUCLEOTIDE SEQUENCE</scope>
</reference>
<dbReference type="SMART" id="SM00184">
    <property type="entry name" value="RING"/>
    <property type="match status" value="1"/>
</dbReference>
<keyword evidence="1" id="KW-0479">Metal-binding</keyword>
<evidence type="ECO:0000256" key="1">
    <source>
        <dbReference type="PROSITE-ProRule" id="PRU00175"/>
    </source>
</evidence>
<keyword evidence="1" id="KW-0863">Zinc-finger</keyword>
<evidence type="ECO:0000313" key="4">
    <source>
        <dbReference type="EMBL" id="CAE8599862.1"/>
    </source>
</evidence>
<proteinExistence type="predicted"/>
<evidence type="ECO:0000313" key="5">
    <source>
        <dbReference type="Proteomes" id="UP000654075"/>
    </source>
</evidence>
<dbReference type="InterPro" id="IPR001841">
    <property type="entry name" value="Znf_RING"/>
</dbReference>
<sequence length="454" mass="48420">MKQSFLDATPAGTPPTRQSSHCWSGLLHLLAPARAAQLERGVLLDDVEPHAGTAQASEKSAEATGSEQVDSRVDSDGQLQAKLLLAKGLMLYLAKQEGLRKEASARRAELVASGRQSPAFDSPQRRSKAGGSTGSSSKNSVPAMVLPRYASLEVSALDNLDTGKLQRVRLLDGQQPVLDCMVCSRKAGAGEAIVAVPCAHSFCPKCFEAFLRQRWAQLAAQELPSNEKEQIPCPVCGISLLRHDVHTLTGPELEMLASQTCVDYISFGTVSLPEALEALAAKEPGSRASRPRLPRAHKSRTPLHAFPDAKPRLRHAAATRSCTRSSSWPGEYAVAVVLLRFDLLEGPRHYRLGNCSAKRFFGSAGSPNPLAMLCPGALPPVPAGGRSGSGGGLGNSPRLFLDLRIGIQVQSANEHLPAFTAPASHEASSCQPASQIDHFNQKAQPVTNEHHSVN</sequence>
<dbReference type="GO" id="GO:0008270">
    <property type="term" value="F:zinc ion binding"/>
    <property type="evidence" value="ECO:0007669"/>
    <property type="project" value="UniProtKB-KW"/>
</dbReference>
<protein>
    <recommendedName>
        <fullName evidence="3">RING-type domain-containing protein</fullName>
    </recommendedName>
</protein>
<keyword evidence="5" id="KW-1185">Reference proteome</keyword>